<organism evidence="3 4">
    <name type="scientific">Hevea brasiliensis</name>
    <name type="common">Para rubber tree</name>
    <name type="synonym">Siphonia brasiliensis</name>
    <dbReference type="NCBI Taxonomy" id="3981"/>
    <lineage>
        <taxon>Eukaryota</taxon>
        <taxon>Viridiplantae</taxon>
        <taxon>Streptophyta</taxon>
        <taxon>Embryophyta</taxon>
        <taxon>Tracheophyta</taxon>
        <taxon>Spermatophyta</taxon>
        <taxon>Magnoliopsida</taxon>
        <taxon>eudicotyledons</taxon>
        <taxon>Gunneridae</taxon>
        <taxon>Pentapetalae</taxon>
        <taxon>rosids</taxon>
        <taxon>fabids</taxon>
        <taxon>Malpighiales</taxon>
        <taxon>Euphorbiaceae</taxon>
        <taxon>Crotonoideae</taxon>
        <taxon>Micrandreae</taxon>
        <taxon>Hevea</taxon>
    </lineage>
</organism>
<reference evidence="3 4" key="1">
    <citation type="journal article" date="2023" name="Plant Biotechnol. J.">
        <title>Chromosome-level wild Hevea brasiliensis genome provides new tools for genomic-assisted breeding and valuable loci to elevate rubber yield.</title>
        <authorList>
            <person name="Cheng H."/>
            <person name="Song X."/>
            <person name="Hu Y."/>
            <person name="Wu T."/>
            <person name="Yang Q."/>
            <person name="An Z."/>
            <person name="Feng S."/>
            <person name="Deng Z."/>
            <person name="Wu W."/>
            <person name="Zeng X."/>
            <person name="Tu M."/>
            <person name="Wang X."/>
            <person name="Huang H."/>
        </authorList>
    </citation>
    <scope>NUCLEOTIDE SEQUENCE [LARGE SCALE GENOMIC DNA]</scope>
    <source>
        <strain evidence="3">MT/VB/25A 57/8</strain>
    </source>
</reference>
<dbReference type="Proteomes" id="UP001174677">
    <property type="component" value="Chromosome 15"/>
</dbReference>
<keyword evidence="2" id="KW-0808">Transferase</keyword>
<evidence type="ECO:0000313" key="4">
    <source>
        <dbReference type="Proteomes" id="UP001174677"/>
    </source>
</evidence>
<dbReference type="PANTHER" id="PTHR31147:SF66">
    <property type="entry name" value="OS05G0315700 PROTEIN"/>
    <property type="match status" value="1"/>
</dbReference>
<dbReference type="PANTHER" id="PTHR31147">
    <property type="entry name" value="ACYL TRANSFERASE 4"/>
    <property type="match status" value="1"/>
</dbReference>
<evidence type="ECO:0000313" key="3">
    <source>
        <dbReference type="EMBL" id="KAJ9152565.1"/>
    </source>
</evidence>
<name>A0ABQ9KVK8_HEVBR</name>
<dbReference type="EMBL" id="JARPOI010000015">
    <property type="protein sequence ID" value="KAJ9152565.1"/>
    <property type="molecule type" value="Genomic_DNA"/>
</dbReference>
<protein>
    <submittedName>
        <fullName evidence="3">Uncharacterized protein</fullName>
    </submittedName>
</protein>
<dbReference type="Gene3D" id="3.30.559.10">
    <property type="entry name" value="Chloramphenicol acetyltransferase-like domain"/>
    <property type="match status" value="2"/>
</dbReference>
<sequence>MASPPSSSPTFSVRRCQPELITPAKPTPHELKKLSDIDDQEGLRFQISFIMFYCSIPSVEEKDPVGIIREALGKALVFYYPYAGRIIQGPNRKLMVDCNGEGILFIEADADITIEQLGDSIQPPCPCIEELLYDVPGSAGILGCPLLLIQVTRLACGGFIFAIRTNHTISDSFGLAKFLNATAEFAKGATKPSLFPVWQRELLFARNPPRVTCVHHEYEDTNNNTRNYSMLPANMKIVNLTLTEMRHSVESVNVRKANNTVITLDQPNMVHSSFLFGPKETRSLRKHLPPHLRNCTNFEMIAACMWKCRILAFELDPTEVVRLSCIMNVGIGKQGLQMPRGYYGNSFVFPAVVSSAQFLCKNPLGYAVELVRKCKKQMNEEYVRSVTDLMVIQGRPNFVTRWNFLVVDTSRSGLADIDFGWGKPIYGGPIGGFPYISTFARFRKRNGEDGIVVPIWLPKPVMERFKHEILKMTQESTGSLDDTLKTRIASKL</sequence>
<comment type="similarity">
    <text evidence="1">Belongs to the plant acyltransferase family.</text>
</comment>
<keyword evidence="4" id="KW-1185">Reference proteome</keyword>
<comment type="caution">
    <text evidence="3">The sequence shown here is derived from an EMBL/GenBank/DDBJ whole genome shotgun (WGS) entry which is preliminary data.</text>
</comment>
<dbReference type="InterPro" id="IPR023213">
    <property type="entry name" value="CAT-like_dom_sf"/>
</dbReference>
<proteinExistence type="inferred from homology"/>
<evidence type="ECO:0000256" key="2">
    <source>
        <dbReference type="ARBA" id="ARBA00022679"/>
    </source>
</evidence>
<accession>A0ABQ9KVK8</accession>
<dbReference type="Pfam" id="PF02458">
    <property type="entry name" value="Transferase"/>
    <property type="match status" value="1"/>
</dbReference>
<gene>
    <name evidence="3" type="ORF">P3X46_026121</name>
</gene>
<dbReference type="InterPro" id="IPR050898">
    <property type="entry name" value="Plant_acyltransferase"/>
</dbReference>
<evidence type="ECO:0000256" key="1">
    <source>
        <dbReference type="ARBA" id="ARBA00009861"/>
    </source>
</evidence>